<dbReference type="GO" id="GO:0052621">
    <property type="term" value="F:diguanylate cyclase activity"/>
    <property type="evidence" value="ECO:0007669"/>
    <property type="project" value="TreeGrafter"/>
</dbReference>
<keyword evidence="1" id="KW-0472">Membrane</keyword>
<evidence type="ECO:0000256" key="1">
    <source>
        <dbReference type="SAM" id="Phobius"/>
    </source>
</evidence>
<dbReference type="CDD" id="cd01949">
    <property type="entry name" value="GGDEF"/>
    <property type="match status" value="1"/>
</dbReference>
<accession>A0A4V3D558</accession>
<dbReference type="Gene3D" id="3.30.70.270">
    <property type="match status" value="1"/>
</dbReference>
<dbReference type="SMART" id="SM00267">
    <property type="entry name" value="GGDEF"/>
    <property type="match status" value="1"/>
</dbReference>
<dbReference type="RefSeq" id="WP_133580759.1">
    <property type="nucleotide sequence ID" value="NZ_SNYJ01000009.1"/>
</dbReference>
<comment type="caution">
    <text evidence="3">The sequence shown here is derived from an EMBL/GenBank/DDBJ whole genome shotgun (WGS) entry which is preliminary data.</text>
</comment>
<dbReference type="PANTHER" id="PTHR45138">
    <property type="entry name" value="REGULATORY COMPONENTS OF SENSORY TRANSDUCTION SYSTEM"/>
    <property type="match status" value="1"/>
</dbReference>
<dbReference type="PANTHER" id="PTHR45138:SF9">
    <property type="entry name" value="DIGUANYLATE CYCLASE DGCM-RELATED"/>
    <property type="match status" value="1"/>
</dbReference>
<protein>
    <submittedName>
        <fullName evidence="3">Diguanylate cyclase (GGDEF)-like protein</fullName>
    </submittedName>
</protein>
<keyword evidence="1" id="KW-0812">Transmembrane</keyword>
<dbReference type="Pfam" id="PF00990">
    <property type="entry name" value="GGDEF"/>
    <property type="match status" value="1"/>
</dbReference>
<feature type="transmembrane region" description="Helical" evidence="1">
    <location>
        <begin position="9"/>
        <end position="28"/>
    </location>
</feature>
<dbReference type="InterPro" id="IPR029787">
    <property type="entry name" value="Nucleotide_cyclase"/>
</dbReference>
<organism evidence="3 4">
    <name type="scientific">Aureibacillus halotolerans</name>
    <dbReference type="NCBI Taxonomy" id="1508390"/>
    <lineage>
        <taxon>Bacteria</taxon>
        <taxon>Bacillati</taxon>
        <taxon>Bacillota</taxon>
        <taxon>Bacilli</taxon>
        <taxon>Bacillales</taxon>
        <taxon>Bacillaceae</taxon>
        <taxon>Aureibacillus</taxon>
    </lineage>
</organism>
<keyword evidence="1" id="KW-1133">Transmembrane helix</keyword>
<dbReference type="InterPro" id="IPR043128">
    <property type="entry name" value="Rev_trsase/Diguanyl_cyclase"/>
</dbReference>
<dbReference type="Proteomes" id="UP000295632">
    <property type="component" value="Unassembled WGS sequence"/>
</dbReference>
<proteinExistence type="predicted"/>
<dbReference type="AlphaFoldDB" id="A0A4V3D558"/>
<feature type="transmembrane region" description="Helical" evidence="1">
    <location>
        <begin position="34"/>
        <end position="52"/>
    </location>
</feature>
<sequence>MVKEHRGRWAGVSVWLGLMCISCVWFMTTWNRDILIIGIVIVGGGVAVYAGYRFDLIYNAMERDALTGVYNRRGFMRAFSKSVRNQRSRGNMDELTLLLIDADHFKKINDRYGHYIGDQVLCYMANCLQTIQDKQTIVARWGGDEFVVLLLADQVKTIEDHIHQTLQTYPSSQIIVKVSVGTAQYPKDGTQVDTLVDVADQRMYAAKKAVQS</sequence>
<gene>
    <name evidence="3" type="ORF">EV213_10976</name>
</gene>
<dbReference type="NCBIfam" id="TIGR00254">
    <property type="entry name" value="GGDEF"/>
    <property type="match status" value="1"/>
</dbReference>
<dbReference type="OrthoDB" id="9759607at2"/>
<evidence type="ECO:0000313" key="3">
    <source>
        <dbReference type="EMBL" id="TDQ38707.1"/>
    </source>
</evidence>
<dbReference type="EMBL" id="SNYJ01000009">
    <property type="protein sequence ID" value="TDQ38707.1"/>
    <property type="molecule type" value="Genomic_DNA"/>
</dbReference>
<dbReference type="InterPro" id="IPR000160">
    <property type="entry name" value="GGDEF_dom"/>
</dbReference>
<keyword evidence="4" id="KW-1185">Reference proteome</keyword>
<evidence type="ECO:0000313" key="4">
    <source>
        <dbReference type="Proteomes" id="UP000295632"/>
    </source>
</evidence>
<dbReference type="InterPro" id="IPR050469">
    <property type="entry name" value="Diguanylate_Cyclase"/>
</dbReference>
<name>A0A4V3D558_9BACI</name>
<evidence type="ECO:0000259" key="2">
    <source>
        <dbReference type="PROSITE" id="PS50887"/>
    </source>
</evidence>
<dbReference type="PROSITE" id="PS50887">
    <property type="entry name" value="GGDEF"/>
    <property type="match status" value="1"/>
</dbReference>
<dbReference type="SUPFAM" id="SSF55073">
    <property type="entry name" value="Nucleotide cyclase"/>
    <property type="match status" value="1"/>
</dbReference>
<feature type="domain" description="GGDEF" evidence="2">
    <location>
        <begin position="93"/>
        <end position="212"/>
    </location>
</feature>
<reference evidence="3 4" key="1">
    <citation type="submission" date="2019-03" db="EMBL/GenBank/DDBJ databases">
        <title>Genomic Encyclopedia of Type Strains, Phase IV (KMG-IV): sequencing the most valuable type-strain genomes for metagenomic binning, comparative biology and taxonomic classification.</title>
        <authorList>
            <person name="Goeker M."/>
        </authorList>
    </citation>
    <scope>NUCLEOTIDE SEQUENCE [LARGE SCALE GENOMIC DNA]</scope>
    <source>
        <strain evidence="3 4">DSM 28697</strain>
    </source>
</reference>